<gene>
    <name evidence="1" type="ORF">O181_021579</name>
</gene>
<evidence type="ECO:0000313" key="2">
    <source>
        <dbReference type="Proteomes" id="UP000765509"/>
    </source>
</evidence>
<dbReference type="Proteomes" id="UP000765509">
    <property type="component" value="Unassembled WGS sequence"/>
</dbReference>
<dbReference type="AlphaFoldDB" id="A0A9Q3CDA9"/>
<accession>A0A9Q3CDA9</accession>
<reference evidence="1" key="1">
    <citation type="submission" date="2021-03" db="EMBL/GenBank/DDBJ databases">
        <title>Draft genome sequence of rust myrtle Austropuccinia psidii MF-1, a brazilian biotype.</title>
        <authorList>
            <person name="Quecine M.C."/>
            <person name="Pachon D.M.R."/>
            <person name="Bonatelli M.L."/>
            <person name="Correr F.H."/>
            <person name="Franceschini L.M."/>
            <person name="Leite T.F."/>
            <person name="Margarido G.R.A."/>
            <person name="Almeida C.A."/>
            <person name="Ferrarezi J.A."/>
            <person name="Labate C.A."/>
        </authorList>
    </citation>
    <scope>NUCLEOTIDE SEQUENCE</scope>
    <source>
        <strain evidence="1">MF-1</strain>
    </source>
</reference>
<proteinExistence type="predicted"/>
<evidence type="ECO:0000313" key="1">
    <source>
        <dbReference type="EMBL" id="MBW0481864.1"/>
    </source>
</evidence>
<protein>
    <submittedName>
        <fullName evidence="1">Uncharacterized protein</fullName>
    </submittedName>
</protein>
<comment type="caution">
    <text evidence="1">The sequence shown here is derived from an EMBL/GenBank/DDBJ whole genome shotgun (WGS) entry which is preliminary data.</text>
</comment>
<organism evidence="1 2">
    <name type="scientific">Austropuccinia psidii MF-1</name>
    <dbReference type="NCBI Taxonomy" id="1389203"/>
    <lineage>
        <taxon>Eukaryota</taxon>
        <taxon>Fungi</taxon>
        <taxon>Dikarya</taxon>
        <taxon>Basidiomycota</taxon>
        <taxon>Pucciniomycotina</taxon>
        <taxon>Pucciniomycetes</taxon>
        <taxon>Pucciniales</taxon>
        <taxon>Sphaerophragmiaceae</taxon>
        <taxon>Austropuccinia</taxon>
    </lineage>
</organism>
<dbReference type="EMBL" id="AVOT02006546">
    <property type="protein sequence ID" value="MBW0481864.1"/>
    <property type="molecule type" value="Genomic_DNA"/>
</dbReference>
<name>A0A9Q3CDA9_9BASI</name>
<keyword evidence="2" id="KW-1185">Reference proteome</keyword>
<sequence>MEKNYPVQPDRYGQGIGKTRAIPGWLSSRKAHLRDDRASLHSPTSLPITFEMNSDTELIQGNVLRFEPLSSGPIEINLSQYKSWYREANKEYWSI</sequence>